<evidence type="ECO:0000313" key="3">
    <source>
        <dbReference type="Proteomes" id="UP000204438"/>
    </source>
</evidence>
<dbReference type="OrthoDB" id="671at10239"/>
<proteinExistence type="predicted"/>
<keyword evidence="1" id="KW-1133">Transmembrane helix</keyword>
<dbReference type="RefSeq" id="YP_009345992.1">
    <property type="nucleotide sequence ID" value="NC_033829.1"/>
</dbReference>
<feature type="transmembrane region" description="Helical" evidence="1">
    <location>
        <begin position="51"/>
        <end position="70"/>
    </location>
</feature>
<protein>
    <submittedName>
        <fullName evidence="2">ACH96194.1 lef-8-like protein</fullName>
    </submittedName>
</protein>
<evidence type="ECO:0000256" key="1">
    <source>
        <dbReference type="SAM" id="Phobius"/>
    </source>
</evidence>
<keyword evidence="1" id="KW-0812">Transmembrane</keyword>
<evidence type="ECO:0000313" key="2">
    <source>
        <dbReference type="EMBL" id="AQN78600.1"/>
    </source>
</evidence>
<reference evidence="3" key="1">
    <citation type="submission" date="2016-04" db="EMBL/GenBank/DDBJ databases">
        <title>The complete genome of Kallithea virus.</title>
        <authorList>
            <consortium name="DrosEU Consortium"/>
            <person name="Obbard D.J."/>
            <person name="Serga S."/>
            <person name="Kozeretska I."/>
            <person name="Waldron F.M."/>
            <person name="Webster C.L."/>
            <person name="Staubach F."/>
        </authorList>
    </citation>
    <scope>NUCLEOTIDE SEQUENCE [LARGE SCALE GENOMIC DNA]</scope>
</reference>
<keyword evidence="1" id="KW-0472">Membrane</keyword>
<dbReference type="GeneID" id="31079599"/>
<organism evidence="2 3">
    <name type="scientific">Kallithea virus</name>
    <dbReference type="NCBI Taxonomy" id="1654582"/>
    <lineage>
        <taxon>Viruses</taxon>
        <taxon>Viruses incertae sedis</taxon>
        <taxon>Naldaviricetes</taxon>
        <taxon>Lefavirales</taxon>
        <taxon>Nudiviridae</taxon>
        <taxon>Alphanudivirus</taxon>
        <taxon>Alphanudivirus dromelanogasteris</taxon>
    </lineage>
</organism>
<dbReference type="Proteomes" id="UP000204438">
    <property type="component" value="Segment"/>
</dbReference>
<sequence length="993" mass="114922">MRLYSIDNVILIMHIYICINIRIHVVIFFYRITYAHIPQPHSRIERSKKKIIKITTILIITTMLFNVYLLCSYNKHFENFMIDCKCYDIYRTEEAFNESVILNRGSYMGCLCYESLVRNRIGHKSVPIMLGSYIDFRIRGREAVVASAPLWGLVILRGLLKMYSNFSTFDALSMHVRETKRLKTIDWYTYIGEDGLALNYRDKVVNWTYKRNSSNSNEWTQLLQKSNPFNTPVLQSEYIQMFDTILKQPYSMNDLKNRQILNGPVVIRRYVTYDLNRRKKSKIAGCQKMSTVFETGALFQALSKKNTFETEEWCRNYPQNYDNTMHEGRSNKAAHLLPNVIRASNAAVRNSNALSFPNDAIGYYCLLNTKDLKSAGEQNVLADFVIMCEETDQKSLFRYIRSISTGNGDILTINGYLINCRRPWSLEDLVLVKRQFPHVTTQYNLPYIRFSTRANIPIKYSQQYDVFFSPAETTHFQIKYPEIDMLSITAKELSIQSLIKTPPSKSTVSINNIKGSVAMLTSKLHKRLIENSLGITCYIDITEKEIEKLIDYAILPGKGDVEIFNRYFDQLDKDFHLSRFRSEKFAQTSPKMAMQALYRMYPPQKLLYEYNKVQNTPYTQAYNMNSHDLVSDYYATIFSPQHYRPPSIWNLRLRAAFGNPNGGCIEDGVVIDSNILKHIPPVYYNACITVEFTFKTVKHPKDARFIAIDECHNSIDDETLIGCLVTEHEVYVKNSKHTQVLRPEKIGSHYFYLINFLPKKTKMYDNLHVRHISNGNMITVIITGQTKVDVIVGSKVANSFGQKNVISMEKDLRDCWGITRDGRRVHAQIIYSEVSLVGRVTSGQLHSMFMSNELAFGIDGTIIAPVDLVLHTLHPYTNIKIIKVKNDTLTNINGFDSQNLSYTSKMLRSDDVHENVIQILGLHGYDVNFDIALKDGPIIVKRKCNKRQHSIEDEDDDQTMDTKNRRIGKFFLIMTKKNINMYVCVFAYAYIFI</sequence>
<keyword evidence="3" id="KW-1185">Reference proteome</keyword>
<dbReference type="EMBL" id="KX130344">
    <property type="protein sequence ID" value="AQN78600.1"/>
    <property type="molecule type" value="Genomic_DNA"/>
</dbReference>
<dbReference type="KEGG" id="vg:31079599"/>
<feature type="transmembrane region" description="Helical" evidence="1">
    <location>
        <begin position="12"/>
        <end position="30"/>
    </location>
</feature>
<name>A0A1S5VG25_9VIRU</name>
<accession>A0A1S5VG25</accession>